<proteinExistence type="predicted"/>
<reference evidence="4 7" key="2">
    <citation type="submission" date="2020-12" db="EMBL/GenBank/DDBJ databases">
        <title>FDA dAtabase for Regulatory Grade micrObial Sequences (FDA-ARGOS): Supporting development and validation of Infectious Disease Dx tests.</title>
        <authorList>
            <person name="Sproer C."/>
            <person name="Gronow S."/>
            <person name="Severitt S."/>
            <person name="Schroder I."/>
            <person name="Tallon L."/>
            <person name="Sadzewicz L."/>
            <person name="Zhao X."/>
            <person name="Boylan J."/>
            <person name="Ott S."/>
            <person name="Bowen H."/>
            <person name="Vavikolanu K."/>
            <person name="Mehta A."/>
            <person name="Aluvathingal J."/>
            <person name="Nadendla S."/>
            <person name="Lowell S."/>
            <person name="Myers T."/>
            <person name="Yan Y."/>
            <person name="Sichtig H."/>
        </authorList>
    </citation>
    <scope>NUCLEOTIDE SEQUENCE [LARGE SCALE GENOMIC DNA]</scope>
    <source>
        <strain evidence="4 7">FDAARGOS_907</strain>
    </source>
</reference>
<dbReference type="GO" id="GO:0005829">
    <property type="term" value="C:cytosol"/>
    <property type="evidence" value="ECO:0007669"/>
    <property type="project" value="TreeGrafter"/>
</dbReference>
<evidence type="ECO:0000313" key="7">
    <source>
        <dbReference type="Proteomes" id="UP000594967"/>
    </source>
</evidence>
<dbReference type="Proteomes" id="UP000594967">
    <property type="component" value="Chromosome"/>
</dbReference>
<dbReference type="Proteomes" id="UP000248897">
    <property type="component" value="Chromosome 1"/>
</dbReference>
<dbReference type="EMBL" id="LS483469">
    <property type="protein sequence ID" value="SQI45248.1"/>
    <property type="molecule type" value="Genomic_DNA"/>
</dbReference>
<evidence type="ECO:0000313" key="4">
    <source>
        <dbReference type="EMBL" id="QPS19068.1"/>
    </source>
</evidence>
<gene>
    <name evidence="4" type="ORF">I6G64_15850</name>
    <name evidence="5" type="ORF">NCTC12961_05149</name>
</gene>
<keyword evidence="7" id="KW-1185">Reference proteome</keyword>
<dbReference type="PANTHER" id="PTHR10584">
    <property type="entry name" value="SUGAR KINASE"/>
    <property type="match status" value="1"/>
</dbReference>
<evidence type="ECO:0000256" key="1">
    <source>
        <dbReference type="ARBA" id="ARBA00022679"/>
    </source>
</evidence>
<sequence length="295" mass="31516">MNELLAVKPVLVLGSAIGEIDLGQQRQIGGSAFNVARALSRLQVPVVNGMPVGNGEWGAMIEAAMNELGLPVLLRHGQRDNGLRLTQLEPCGKRTFVRVPGCETQWNKAQLATLPLTPETLIYIHGDELTGESGEALRDWLTRLPFDQWRLIDPGSRVGLLDADFFAMLSDSDTVLTLNRNQATTLCGEGDVLTAAQRFAAAHNITLICRLEGEGAWICDGRNPPLNLAASQVQVVDTAGAGDAHCAGLLAGLSASWPLPQAVSLANRVAACVVASQGAADAPNWQRLQQRFPES</sequence>
<dbReference type="PROSITE" id="PS00584">
    <property type="entry name" value="PFKB_KINASES_2"/>
    <property type="match status" value="1"/>
</dbReference>
<keyword evidence="2 5" id="KW-0418">Kinase</keyword>
<evidence type="ECO:0000256" key="2">
    <source>
        <dbReference type="ARBA" id="ARBA00022777"/>
    </source>
</evidence>
<reference evidence="5 6" key="1">
    <citation type="submission" date="2018-06" db="EMBL/GenBank/DDBJ databases">
        <authorList>
            <consortium name="Pathogen Informatics"/>
            <person name="Doyle S."/>
        </authorList>
    </citation>
    <scope>NUCLEOTIDE SEQUENCE [LARGE SCALE GENOMIC DNA]</scope>
    <source>
        <strain evidence="5 6">NCTC12961</strain>
    </source>
</reference>
<dbReference type="Gene3D" id="3.40.1190.20">
    <property type="match status" value="1"/>
</dbReference>
<evidence type="ECO:0000259" key="3">
    <source>
        <dbReference type="Pfam" id="PF00294"/>
    </source>
</evidence>
<dbReference type="InterPro" id="IPR029056">
    <property type="entry name" value="Ribokinase-like"/>
</dbReference>
<accession>A0A2X4VAV4</accession>
<feature type="domain" description="Carbohydrate kinase PfkB" evidence="3">
    <location>
        <begin position="26"/>
        <end position="282"/>
    </location>
</feature>
<evidence type="ECO:0000313" key="6">
    <source>
        <dbReference type="Proteomes" id="UP000248897"/>
    </source>
</evidence>
<dbReference type="AlphaFoldDB" id="A0A2X4VAV4"/>
<dbReference type="GO" id="GO:0016301">
    <property type="term" value="F:kinase activity"/>
    <property type="evidence" value="ECO:0007669"/>
    <property type="project" value="UniProtKB-KW"/>
</dbReference>
<evidence type="ECO:0000313" key="5">
    <source>
        <dbReference type="EMBL" id="SQI45248.1"/>
    </source>
</evidence>
<dbReference type="InterPro" id="IPR002173">
    <property type="entry name" value="Carboh/pur_kinase_PfkB_CS"/>
</dbReference>
<protein>
    <submittedName>
        <fullName evidence="5">Aminoimidazole riboside kinase</fullName>
    </submittedName>
    <submittedName>
        <fullName evidence="4">Ribokinase</fullName>
    </submittedName>
</protein>
<keyword evidence="1" id="KW-0808">Transferase</keyword>
<dbReference type="PANTHER" id="PTHR10584:SF166">
    <property type="entry name" value="RIBOKINASE"/>
    <property type="match status" value="1"/>
</dbReference>
<dbReference type="STRING" id="82996.ADP72_14325"/>
<organism evidence="5 6">
    <name type="scientific">Serratia plymuthica</name>
    <dbReference type="NCBI Taxonomy" id="82996"/>
    <lineage>
        <taxon>Bacteria</taxon>
        <taxon>Pseudomonadati</taxon>
        <taxon>Pseudomonadota</taxon>
        <taxon>Gammaproteobacteria</taxon>
        <taxon>Enterobacterales</taxon>
        <taxon>Yersiniaceae</taxon>
        <taxon>Serratia</taxon>
    </lineage>
</organism>
<dbReference type="SUPFAM" id="SSF53613">
    <property type="entry name" value="Ribokinase-like"/>
    <property type="match status" value="1"/>
</dbReference>
<dbReference type="Pfam" id="PF00294">
    <property type="entry name" value="PfkB"/>
    <property type="match status" value="1"/>
</dbReference>
<dbReference type="InterPro" id="IPR011611">
    <property type="entry name" value="PfkB_dom"/>
</dbReference>
<dbReference type="EMBL" id="CP065673">
    <property type="protein sequence ID" value="QPS19068.1"/>
    <property type="molecule type" value="Genomic_DNA"/>
</dbReference>
<dbReference type="RefSeq" id="WP_063200842.1">
    <property type="nucleotide sequence ID" value="NZ_CAMITG010000001.1"/>
</dbReference>
<name>A0A2X4VAV4_SERPL</name>